<dbReference type="HOGENOM" id="CLU_000684_1_0_1"/>
<dbReference type="Gene3D" id="2.10.110.30">
    <property type="match status" value="1"/>
</dbReference>
<evidence type="ECO:0000256" key="1">
    <source>
        <dbReference type="ARBA" id="ARBA00000900"/>
    </source>
</evidence>
<comment type="pathway">
    <text evidence="2 10">Protein modification; protein ubiquitination.</text>
</comment>
<evidence type="ECO:0000313" key="13">
    <source>
        <dbReference type="Proteomes" id="UP000000707"/>
    </source>
</evidence>
<evidence type="ECO:0000259" key="11">
    <source>
        <dbReference type="PROSITE" id="PS51157"/>
    </source>
</evidence>
<organism evidence="13">
    <name type="scientific">Candida tenuis (strain ATCC 10573 / BCRC 21748 / CBS 615 / JCM 9827 / NBRC 10315 / NRRL Y-1498 / VKM Y-70)</name>
    <name type="common">Yeast</name>
    <name type="synonym">Yamadazyma tenuis</name>
    <dbReference type="NCBI Taxonomy" id="590646"/>
    <lineage>
        <taxon>Eukaryota</taxon>
        <taxon>Fungi</taxon>
        <taxon>Dikarya</taxon>
        <taxon>Ascomycota</taxon>
        <taxon>Saccharomycotina</taxon>
        <taxon>Pichiomycetes</taxon>
        <taxon>Debaryomycetaceae</taxon>
        <taxon>Yamadazyma</taxon>
    </lineage>
</organism>
<evidence type="ECO:0000256" key="2">
    <source>
        <dbReference type="ARBA" id="ARBA00004906"/>
    </source>
</evidence>
<name>G3B6E6_CANTC</name>
<comment type="similarity">
    <text evidence="8 10">Belongs to the E3 ubiquitin-protein ligase UBR1-like family.</text>
</comment>
<dbReference type="InterPro" id="IPR003126">
    <property type="entry name" value="Znf_UBR"/>
</dbReference>
<evidence type="ECO:0000256" key="6">
    <source>
        <dbReference type="ARBA" id="ARBA00022786"/>
    </source>
</evidence>
<keyword evidence="13" id="KW-1185">Reference proteome</keyword>
<dbReference type="CDD" id="cd19672">
    <property type="entry name" value="UBR-box_UBR1_like"/>
    <property type="match status" value="1"/>
</dbReference>
<dbReference type="GO" id="GO:0061630">
    <property type="term" value="F:ubiquitin protein ligase activity"/>
    <property type="evidence" value="ECO:0007669"/>
    <property type="project" value="UniProtKB-UniRule"/>
</dbReference>
<gene>
    <name evidence="12" type="ORF">CANTEDRAFT_123730</name>
</gene>
<evidence type="ECO:0000256" key="10">
    <source>
        <dbReference type="RuleBase" id="RU366018"/>
    </source>
</evidence>
<dbReference type="GO" id="GO:0071596">
    <property type="term" value="P:ubiquitin-dependent protein catabolic process via the N-end rule pathway"/>
    <property type="evidence" value="ECO:0007669"/>
    <property type="project" value="UniProtKB-UniRule"/>
</dbReference>
<dbReference type="InterPro" id="IPR039164">
    <property type="entry name" value="UBR1-like"/>
</dbReference>
<dbReference type="eggNOG" id="KOG1140">
    <property type="taxonomic scope" value="Eukaryota"/>
</dbReference>
<dbReference type="PANTHER" id="PTHR21497:SF24">
    <property type="entry name" value="E3 UBIQUITIN-PROTEIN LIGASE UBR1"/>
    <property type="match status" value="1"/>
</dbReference>
<feature type="zinc finger region" description="UBR-type" evidence="9">
    <location>
        <begin position="112"/>
        <end position="185"/>
    </location>
</feature>
<dbReference type="OrthoDB" id="26387at2759"/>
<comment type="function">
    <text evidence="10">Ubiquitin ligase protein which is a component of the N-end rule pathway. Recognizes and binds to proteins bearing specific N-terminal residues that are destabilizing according to the N-end rule, leading to their ubiquitination and subsequent degradation.</text>
</comment>
<dbReference type="Pfam" id="PF02207">
    <property type="entry name" value="zf-UBR"/>
    <property type="match status" value="1"/>
</dbReference>
<dbReference type="Pfam" id="PF22960">
    <property type="entry name" value="WHD_UBR1"/>
    <property type="match status" value="1"/>
</dbReference>
<dbReference type="FunFam" id="2.10.110.30:FF:000002">
    <property type="entry name" value="Putative e3 ubiquitin-protein ligase ubr3"/>
    <property type="match status" value="1"/>
</dbReference>
<dbReference type="EMBL" id="GL996524">
    <property type="protein sequence ID" value="EGV63447.1"/>
    <property type="molecule type" value="Genomic_DNA"/>
</dbReference>
<evidence type="ECO:0000256" key="8">
    <source>
        <dbReference type="ARBA" id="ARBA00046341"/>
    </source>
</evidence>
<feature type="domain" description="UBR-type" evidence="11">
    <location>
        <begin position="112"/>
        <end position="185"/>
    </location>
</feature>
<dbReference type="GO" id="GO:0005737">
    <property type="term" value="C:cytoplasm"/>
    <property type="evidence" value="ECO:0007669"/>
    <property type="project" value="TreeGrafter"/>
</dbReference>
<evidence type="ECO:0000256" key="9">
    <source>
        <dbReference type="PROSITE-ProRule" id="PRU00508"/>
    </source>
</evidence>
<sequence length="1914" mass="220121">MEEHYQDSSHNIDELKRFLFRLPAEQQFYFSNHTRKTIRKQLFQAISCGGKFLPWFFPNAFPDLHSAPTAEGMLQTIHDEFDSSYSVYYKTSLHKRDPKFNSHNHHAFHSGSPCARIFRKGEPIYRCLTCGYDDTCALCSHCYVPEAHANHNVHIAISLRENGGVCDCGDPEAWVNEFPCPYASNDREANILRNSTMPVELETAFLRTMETILDYVIDVMTHSDLQFTPANELTNDFVDFYSTNSELDSTKYGFDDPQIFDLNSEEFCLMIYNDQNRHYREAVQRVRLASRKVKEFAIMVTDKAQEFGKAKVVTSVDVDVLKERQRILAATGIATSIRSSRDVFREDMCDEILNWISELTESEMFKISNSVKNTFCKAFCRKWRNGLRDDPKIHQWLLYNTGSLDFFNQIPKIPSSRLESDRNPASSHWKFVPKKWRLDPNICRECEYNLNTDDYDLHKNHIGSRLQYFCYLDIRFWRSIRLLLHDMYSTSLITNLKYKNIIACQYVDIYPTITDMFLLKDREPELSLMSTLSTQLFTCPSNSSSIVEHGDLARIFAAIYGFFTDDKIKSPQNVEVTHQISLKSLRNRRWGQIFFDIGYILSRNRHAFTVLSPDVIAMACDILALFQGRPVLKRESKNHVEFENPEYSSFFQSVSVIYQFAESTAHSLNNLKDVSDETIKALSKRAIADVFTFLLNLEVNKYPGLTDETIDVSLVPPKADGTSDNTSIENYSIDSGKVSFLHPIHSFASWLLESSSFNCIEVVREVLDSTCSQFSQAENVQISPTVFFEYSIRTIVLMSQIKSGLWVRNGFGIRSQLQLYKNTSLRESGYMRDLFMIQLFSNLYSPKLVCFTILNRWQLLNEAGDGTALTYDSKTLSYMLEECLNFFIHLLTEDLYLRSLPDKQTARTRIETEIIQNLCFEPVSYTKLCSQIPDHIVIDKRFDIVLHELTIFTPPNTSKDVGSYRLKDKYFERVNPYYFNYSANTRDDAVKLIKEKVSTTKKIKMSQATITPCIRDPSELGMYKYVGNFSISSYFEDFIITNLLYVEAVGIEKADSLLETMLHLLHICSYESTLNVEKYGSFFDVIAKGTENSVYAPFGNSYTIASFLYKFLSTDCYKEHHSKIRAIFTNFIKKYDVDSLMNSLIEDYDNNKLHESVPVQSQESEMEVKKRMAKEKQAKLMAKFKKQQSSFLRKNKMSNIETSDTELEEEDTIGWSFPEPHCILCQDTAQNSGAFGIISYVSKSSEFRSVPFDDKYWFLKAFSDGCNLNEDETEVNENIFTSNWMSYMDKIKEDNVLGPGFASREHVDSKLVSSSCGHGMHFSCYLSYLNNNRNRQNQITRNSPDNPDHKEFLCPLCKAINNMFVPILWTNNKRSMSEFLKPGPIDNGDLSVFDSLKQMEISRSQYFPGFMKAARKSVEEFSTLSPSAKKVIDNIFSTDTNSDDSRVKQTFNMLLSNMSSVMTFFSFPNSSKADAPSILVNTIKSFEISLRGESSNGLLVHKQLTNNALINLRSLAEFRNSTLYMKTRDFPEEDSRKYDVYVGLVSNLLSFHSNSSFIEKVLEQDFFELLVKTFPVPEAGFSFNVILRATFMAHVIQTIYLISKNILSHNFYQCLEYTILDVPVISTVDEEKAHMAAQVFRRVRKYLIPDDDEDMIANDNKFGFIFYSMLLKACTPFIRRATIYTFVCCADDGNYNGSEEIFLEADRLCDVAGIDSVHTLLSKFLSSTGSFEQKKFNAFFENLHGTNGRSEDHHVSLEYPGQIKLIDLPERLDFFFTKFYYSDKYDKPHTTIEDPAVCLFCGQVVDVQRCAIGSPLGECSAHLLKECPNNIGIFLLPKDKAILLLHKNGGSFTEAPYLDSHGELPVESKRSNTLYLMKPRYNGLIRNAWLNHNIPNLIVRKLDHVIDAGGWNTL</sequence>
<dbReference type="Pfam" id="PF18995">
    <property type="entry name" value="PRT6_C"/>
    <property type="match status" value="1"/>
</dbReference>
<dbReference type="Proteomes" id="UP000000707">
    <property type="component" value="Unassembled WGS sequence"/>
</dbReference>
<dbReference type="GO" id="GO:0008270">
    <property type="term" value="F:zinc ion binding"/>
    <property type="evidence" value="ECO:0007669"/>
    <property type="project" value="UniProtKB-UniRule"/>
</dbReference>
<keyword evidence="5 10" id="KW-0863">Zinc-finger</keyword>
<dbReference type="GO" id="GO:0000151">
    <property type="term" value="C:ubiquitin ligase complex"/>
    <property type="evidence" value="ECO:0007669"/>
    <property type="project" value="TreeGrafter"/>
</dbReference>
<protein>
    <recommendedName>
        <fullName evidence="10">E3 ubiquitin-protein ligase</fullName>
        <ecNumber evidence="10">2.3.2.27</ecNumber>
    </recommendedName>
</protein>
<keyword evidence="4 10" id="KW-0479">Metal-binding</keyword>
<evidence type="ECO:0000256" key="7">
    <source>
        <dbReference type="ARBA" id="ARBA00022833"/>
    </source>
</evidence>
<dbReference type="InterPro" id="IPR055194">
    <property type="entry name" value="UBR1-like_WH"/>
</dbReference>
<accession>G3B6E6</accession>
<comment type="catalytic activity">
    <reaction evidence="1 10">
        <text>S-ubiquitinyl-[E2 ubiquitin-conjugating enzyme]-L-cysteine + [acceptor protein]-L-lysine = [E2 ubiquitin-conjugating enzyme]-L-cysteine + N(6)-ubiquitinyl-[acceptor protein]-L-lysine.</text>
        <dbReference type="EC" id="2.3.2.27"/>
    </reaction>
</comment>
<keyword evidence="7 10" id="KW-0862">Zinc</keyword>
<reference evidence="12 13" key="1">
    <citation type="journal article" date="2011" name="Proc. Natl. Acad. Sci. U.S.A.">
        <title>Comparative genomics of xylose-fermenting fungi for enhanced biofuel production.</title>
        <authorList>
            <person name="Wohlbach D.J."/>
            <person name="Kuo A."/>
            <person name="Sato T.K."/>
            <person name="Potts K.M."/>
            <person name="Salamov A.A."/>
            <person name="LaButti K.M."/>
            <person name="Sun H."/>
            <person name="Clum A."/>
            <person name="Pangilinan J.L."/>
            <person name="Lindquist E.A."/>
            <person name="Lucas S."/>
            <person name="Lapidus A."/>
            <person name="Jin M."/>
            <person name="Gunawan C."/>
            <person name="Balan V."/>
            <person name="Dale B.E."/>
            <person name="Jeffries T.W."/>
            <person name="Zinkel R."/>
            <person name="Barry K.W."/>
            <person name="Grigoriev I.V."/>
            <person name="Gasch A.P."/>
        </authorList>
    </citation>
    <scope>NUCLEOTIDE SEQUENCE [LARGE SCALE GENOMIC DNA]</scope>
    <source>
        <strain evidence="13">ATCC 10573 / BCRC 21748 / CBS 615 / JCM 9827 / NBRC 10315 / NRRL Y-1498 / VKM Y-70</strain>
    </source>
</reference>
<dbReference type="PROSITE" id="PS51157">
    <property type="entry name" value="ZF_UBR"/>
    <property type="match status" value="1"/>
</dbReference>
<dbReference type="UniPathway" id="UPA00143"/>
<dbReference type="InterPro" id="IPR044046">
    <property type="entry name" value="E3_ligase_UBR-like_C"/>
</dbReference>
<evidence type="ECO:0000256" key="5">
    <source>
        <dbReference type="ARBA" id="ARBA00022771"/>
    </source>
</evidence>
<evidence type="ECO:0000313" key="12">
    <source>
        <dbReference type="EMBL" id="EGV63447.1"/>
    </source>
</evidence>
<dbReference type="STRING" id="590646.G3B6E6"/>
<evidence type="ECO:0000256" key="3">
    <source>
        <dbReference type="ARBA" id="ARBA00022679"/>
    </source>
</evidence>
<dbReference type="PANTHER" id="PTHR21497">
    <property type="entry name" value="UBIQUITIN LIGASE E3 ALPHA-RELATED"/>
    <property type="match status" value="1"/>
</dbReference>
<dbReference type="SMART" id="SM00396">
    <property type="entry name" value="ZnF_UBR1"/>
    <property type="match status" value="1"/>
</dbReference>
<dbReference type="EC" id="2.3.2.27" evidence="10"/>
<evidence type="ECO:0000256" key="4">
    <source>
        <dbReference type="ARBA" id="ARBA00022723"/>
    </source>
</evidence>
<dbReference type="GO" id="GO:0016567">
    <property type="term" value="P:protein ubiquitination"/>
    <property type="evidence" value="ECO:0007669"/>
    <property type="project" value="UniProtKB-UniRule"/>
</dbReference>
<keyword evidence="6 10" id="KW-0833">Ubl conjugation pathway</keyword>
<proteinExistence type="inferred from homology"/>
<keyword evidence="3 10" id="KW-0808">Transferase</keyword>